<protein>
    <submittedName>
        <fullName evidence="2">DinB superfamily protein</fullName>
    </submittedName>
</protein>
<dbReference type="AlphaFoldDB" id="A0A1G4VFV6"/>
<dbReference type="InterPro" id="IPR024775">
    <property type="entry name" value="DinB-like"/>
</dbReference>
<dbReference type="EMBL" id="FMTY01000002">
    <property type="protein sequence ID" value="SCX05578.1"/>
    <property type="molecule type" value="Genomic_DNA"/>
</dbReference>
<evidence type="ECO:0000313" key="2">
    <source>
        <dbReference type="EMBL" id="SCX05578.1"/>
    </source>
</evidence>
<sequence length="189" mass="21990">MKTTDLISELKTITYQHIDFAQQLYELPVAVLNWRNDVQSWSVLECLEHLNIYGNFYLPEMESVMLRSKDKPDLEFHPGFLGDYFAKSMQPKTKLNKMKTLKKTNPIGSKMDSSVVATFIAQQNTMLELLEASEQVNLNKLKTGISIAKWIRIKLGDTFRFVIYHNQRHVLQAERVLAYQMNTKEKSEV</sequence>
<dbReference type="Gene3D" id="1.20.120.450">
    <property type="entry name" value="dinb family like domain"/>
    <property type="match status" value="1"/>
</dbReference>
<accession>A0A1G4VFV6</accession>
<dbReference type="SUPFAM" id="SSF109854">
    <property type="entry name" value="DinB/YfiT-like putative metalloenzymes"/>
    <property type="match status" value="1"/>
</dbReference>
<organism evidence="2 3">
    <name type="scientific">Flavobacterium saliperosum</name>
    <dbReference type="NCBI Taxonomy" id="329186"/>
    <lineage>
        <taxon>Bacteria</taxon>
        <taxon>Pseudomonadati</taxon>
        <taxon>Bacteroidota</taxon>
        <taxon>Flavobacteriia</taxon>
        <taxon>Flavobacteriales</taxon>
        <taxon>Flavobacteriaceae</taxon>
        <taxon>Flavobacterium</taxon>
    </lineage>
</organism>
<feature type="domain" description="DinB-like" evidence="1">
    <location>
        <begin position="24"/>
        <end position="173"/>
    </location>
</feature>
<dbReference type="Pfam" id="PF12867">
    <property type="entry name" value="DinB_2"/>
    <property type="match status" value="1"/>
</dbReference>
<dbReference type="Proteomes" id="UP000182124">
    <property type="component" value="Unassembled WGS sequence"/>
</dbReference>
<dbReference type="eggNOG" id="COG2318">
    <property type="taxonomic scope" value="Bacteria"/>
</dbReference>
<evidence type="ECO:0000313" key="3">
    <source>
        <dbReference type="Proteomes" id="UP000182124"/>
    </source>
</evidence>
<name>A0A1G4VFV6_9FLAO</name>
<gene>
    <name evidence="2" type="ORF">SAMN02927925_00849</name>
</gene>
<dbReference type="InterPro" id="IPR034660">
    <property type="entry name" value="DinB/YfiT-like"/>
</dbReference>
<proteinExistence type="predicted"/>
<dbReference type="STRING" id="329186.SAMN02927925_00849"/>
<evidence type="ECO:0000259" key="1">
    <source>
        <dbReference type="Pfam" id="PF12867"/>
    </source>
</evidence>
<dbReference type="RefSeq" id="WP_023576440.1">
    <property type="nucleotide sequence ID" value="NZ_CBCSBQ010000016.1"/>
</dbReference>
<reference evidence="2 3" key="1">
    <citation type="submission" date="2016-10" db="EMBL/GenBank/DDBJ databases">
        <authorList>
            <person name="de Groot N.N."/>
        </authorList>
    </citation>
    <scope>NUCLEOTIDE SEQUENCE [LARGE SCALE GENOMIC DNA]</scope>
    <source>
        <strain evidence="2 3">CGMCC 1.3801</strain>
    </source>
</reference>